<evidence type="ECO:0000256" key="5">
    <source>
        <dbReference type="ARBA" id="ARBA00022692"/>
    </source>
</evidence>
<comment type="subcellular location">
    <subcellularLocation>
        <location evidence="15">Plastid</location>
        <location evidence="15">Chloroplast outer membrane</location>
        <topology evidence="15">Single-pass membrane protein</topology>
    </subcellularLocation>
</comment>
<evidence type="ECO:0000259" key="17">
    <source>
        <dbReference type="PROSITE" id="PS51720"/>
    </source>
</evidence>
<evidence type="ECO:0000256" key="12">
    <source>
        <dbReference type="ARBA" id="ARBA00022989"/>
    </source>
</evidence>
<dbReference type="GO" id="GO:0046872">
    <property type="term" value="F:metal ion binding"/>
    <property type="evidence" value="ECO:0007669"/>
    <property type="project" value="UniProtKB-KW"/>
</dbReference>
<feature type="region of interest" description="Disordered" evidence="16">
    <location>
        <begin position="1"/>
        <end position="40"/>
    </location>
</feature>
<dbReference type="GO" id="GO:0016787">
    <property type="term" value="F:hydrolase activity"/>
    <property type="evidence" value="ECO:0007669"/>
    <property type="project" value="UniProtKB-KW"/>
</dbReference>
<evidence type="ECO:0000256" key="7">
    <source>
        <dbReference type="ARBA" id="ARBA00022741"/>
    </source>
</evidence>
<keyword evidence="10" id="KW-0460">Magnesium</keyword>
<keyword evidence="3" id="KW-0150">Chloroplast</keyword>
<evidence type="ECO:0000256" key="14">
    <source>
        <dbReference type="ARBA" id="ARBA00023136"/>
    </source>
</evidence>
<evidence type="ECO:0000256" key="1">
    <source>
        <dbReference type="ARBA" id="ARBA00001946"/>
    </source>
</evidence>
<proteinExistence type="predicted"/>
<dbReference type="GO" id="GO:0005525">
    <property type="term" value="F:GTP binding"/>
    <property type="evidence" value="ECO:0007669"/>
    <property type="project" value="UniProtKB-KW"/>
</dbReference>
<keyword evidence="4" id="KW-0934">Plastid</keyword>
<sequence length="430" mass="47574">MATIEEEYVEGEDFDEEDEDAYEYEEEDGEVEDADDEEDAEMIEVPEDGMINIPGLGALPIRPRGGAPPAGMGRGGRIPMQADAPQEWKGLRQHPANVRKVVQDLLSRMADQDKAQLTILLLGKTGVGKSSTVNSILAESAAQVVSMQAPASRAQAFARQAGGFTLTLIDTPGILEGDAVDGQALGNTLSQVRGRPVDVVLFLNRLDEFRVDASDIQVLEGITERLGSNIWSNAFVAFTHAKGSSLPDGLTYDEFVAKRAKVLRDVIRKHGANKDAELPVALIENSSRAPTNDAGEKLLGNKRPWLTDLMTKVADKAMQWTPYSYSDKVVKRNDPNKKRRWLIPLILAAQVAFKILVLDRVLEEDGVTGDAYGPYEKELVAKERERVAREKQRAHKRKQASKQQQRRLPASSAVIEDFDDEDDYDEDDDF</sequence>
<keyword evidence="12" id="KW-1133">Transmembrane helix</keyword>
<keyword evidence="2" id="KW-0813">Transport</keyword>
<evidence type="ECO:0000256" key="10">
    <source>
        <dbReference type="ARBA" id="ARBA00022842"/>
    </source>
</evidence>
<feature type="compositionally biased region" description="Acidic residues" evidence="16">
    <location>
        <begin position="416"/>
        <end position="430"/>
    </location>
</feature>
<reference evidence="18 19" key="1">
    <citation type="submission" date="2023-10" db="EMBL/GenBank/DDBJ databases">
        <authorList>
            <person name="Maclean D."/>
            <person name="Macfadyen A."/>
        </authorList>
    </citation>
    <scope>NUCLEOTIDE SEQUENCE [LARGE SCALE GENOMIC DNA]</scope>
</reference>
<evidence type="ECO:0000256" key="13">
    <source>
        <dbReference type="ARBA" id="ARBA00023134"/>
    </source>
</evidence>
<evidence type="ECO:0000256" key="8">
    <source>
        <dbReference type="ARBA" id="ARBA00022801"/>
    </source>
</evidence>
<dbReference type="GO" id="GO:0015031">
    <property type="term" value="P:protein transport"/>
    <property type="evidence" value="ECO:0007669"/>
    <property type="project" value="UniProtKB-KW"/>
</dbReference>
<dbReference type="InterPro" id="IPR027417">
    <property type="entry name" value="P-loop_NTPase"/>
</dbReference>
<keyword evidence="6" id="KW-0479">Metal-binding</keyword>
<dbReference type="PANTHER" id="PTHR10903">
    <property type="entry name" value="GTPASE, IMAP FAMILY MEMBER-RELATED"/>
    <property type="match status" value="1"/>
</dbReference>
<keyword evidence="14" id="KW-0472">Membrane</keyword>
<feature type="domain" description="AIG1-type G" evidence="17">
    <location>
        <begin position="114"/>
        <end position="334"/>
    </location>
</feature>
<gene>
    <name evidence="18" type="ORF">CVIRNUC_001258</name>
</gene>
<keyword evidence="7" id="KW-0547">Nucleotide-binding</keyword>
<evidence type="ECO:0000256" key="3">
    <source>
        <dbReference type="ARBA" id="ARBA00022528"/>
    </source>
</evidence>
<dbReference type="PROSITE" id="PS51720">
    <property type="entry name" value="G_AIG1"/>
    <property type="match status" value="1"/>
</dbReference>
<keyword evidence="11" id="KW-0653">Protein transport</keyword>
<dbReference type="Gene3D" id="3.40.50.300">
    <property type="entry name" value="P-loop containing nucleotide triphosphate hydrolases"/>
    <property type="match status" value="1"/>
</dbReference>
<keyword evidence="19" id="KW-1185">Reference proteome</keyword>
<dbReference type="PANTHER" id="PTHR10903:SF135">
    <property type="entry name" value="TRANSLOCASE OF CHLOROPLAST 120, CHLOROPLASTIC-RELATED"/>
    <property type="match status" value="1"/>
</dbReference>
<dbReference type="GO" id="GO:0009707">
    <property type="term" value="C:chloroplast outer membrane"/>
    <property type="evidence" value="ECO:0007669"/>
    <property type="project" value="UniProtKB-SubCell"/>
</dbReference>
<dbReference type="SUPFAM" id="SSF52540">
    <property type="entry name" value="P-loop containing nucleoside triphosphate hydrolases"/>
    <property type="match status" value="1"/>
</dbReference>
<dbReference type="InterPro" id="IPR006703">
    <property type="entry name" value="G_AIG1"/>
</dbReference>
<dbReference type="Proteomes" id="UP001314263">
    <property type="component" value="Unassembled WGS sequence"/>
</dbReference>
<feature type="region of interest" description="Disordered" evidence="16">
    <location>
        <begin position="386"/>
        <end position="430"/>
    </location>
</feature>
<evidence type="ECO:0000256" key="15">
    <source>
        <dbReference type="ARBA" id="ARBA00023766"/>
    </source>
</evidence>
<evidence type="ECO:0000256" key="9">
    <source>
        <dbReference type="ARBA" id="ARBA00022805"/>
    </source>
</evidence>
<name>A0AAV1HTJ2_9CHLO</name>
<evidence type="ECO:0000256" key="11">
    <source>
        <dbReference type="ARBA" id="ARBA00022927"/>
    </source>
</evidence>
<protein>
    <recommendedName>
        <fullName evidence="17">AIG1-type G domain-containing protein</fullName>
    </recommendedName>
</protein>
<evidence type="ECO:0000256" key="4">
    <source>
        <dbReference type="ARBA" id="ARBA00022640"/>
    </source>
</evidence>
<keyword evidence="8" id="KW-0378">Hydrolase</keyword>
<keyword evidence="5" id="KW-0812">Transmembrane</keyword>
<dbReference type="AlphaFoldDB" id="A0AAV1HTJ2"/>
<evidence type="ECO:0000256" key="2">
    <source>
        <dbReference type="ARBA" id="ARBA00022448"/>
    </source>
</evidence>
<comment type="cofactor">
    <cofactor evidence="1">
        <name>Mg(2+)</name>
        <dbReference type="ChEBI" id="CHEBI:18420"/>
    </cofactor>
</comment>
<comment type="caution">
    <text evidence="18">The sequence shown here is derived from an EMBL/GenBank/DDBJ whole genome shotgun (WGS) entry which is preliminary data.</text>
</comment>
<evidence type="ECO:0000313" key="18">
    <source>
        <dbReference type="EMBL" id="CAK0740546.1"/>
    </source>
</evidence>
<dbReference type="EMBL" id="CAUYUE010000002">
    <property type="protein sequence ID" value="CAK0740546.1"/>
    <property type="molecule type" value="Genomic_DNA"/>
</dbReference>
<evidence type="ECO:0000256" key="16">
    <source>
        <dbReference type="SAM" id="MobiDB-lite"/>
    </source>
</evidence>
<organism evidence="18 19">
    <name type="scientific">Coccomyxa viridis</name>
    <dbReference type="NCBI Taxonomy" id="1274662"/>
    <lineage>
        <taxon>Eukaryota</taxon>
        <taxon>Viridiplantae</taxon>
        <taxon>Chlorophyta</taxon>
        <taxon>core chlorophytes</taxon>
        <taxon>Trebouxiophyceae</taxon>
        <taxon>Trebouxiophyceae incertae sedis</taxon>
        <taxon>Coccomyxaceae</taxon>
        <taxon>Coccomyxa</taxon>
    </lineage>
</organism>
<keyword evidence="13" id="KW-0342">GTP-binding</keyword>
<dbReference type="Pfam" id="PF04548">
    <property type="entry name" value="AIG1"/>
    <property type="match status" value="1"/>
</dbReference>
<evidence type="ECO:0000256" key="6">
    <source>
        <dbReference type="ARBA" id="ARBA00022723"/>
    </source>
</evidence>
<keyword evidence="9" id="KW-1002">Plastid outer membrane</keyword>
<dbReference type="InterPro" id="IPR045058">
    <property type="entry name" value="GIMA/IAN/Toc"/>
</dbReference>
<evidence type="ECO:0000313" key="19">
    <source>
        <dbReference type="Proteomes" id="UP001314263"/>
    </source>
</evidence>
<accession>A0AAV1HTJ2</accession>